<dbReference type="InterPro" id="IPR016192">
    <property type="entry name" value="APOBEC/CMP_deaminase_Zn-bd"/>
</dbReference>
<dbReference type="Gene3D" id="3.40.140.10">
    <property type="entry name" value="Cytidine Deaminase, domain 2"/>
    <property type="match status" value="1"/>
</dbReference>
<evidence type="ECO:0000313" key="6">
    <source>
        <dbReference type="EMBL" id="OGZ35596.1"/>
    </source>
</evidence>
<sequence length="280" mass="32190">MKKKNLILHISVIHKGYLDFFKKNLNKISNIYIIDEKLQKELLEIKPDIASLDVDTVRDLLDKIGFKNILVLSKNNFKKLGDREIILIQDEISRNLAQKYLRGKKIEWQSVFLRWDKELVLTQKPLKDIISSKNSFDIKTMKEAYRESERSSDWWRQIGAVLVKNKKIILWGNNKDLPSDHTPYQVGEVRDFFKAGERHDLASTIHAEENIVAQAAKKGISLKGTSLYVTTFPCPVCAKLIALSGIKNIYFAEGGSNFDARKVLEAVGIKITRVLYNQKK</sequence>
<dbReference type="GO" id="GO:0005737">
    <property type="term" value="C:cytoplasm"/>
    <property type="evidence" value="ECO:0007669"/>
    <property type="project" value="TreeGrafter"/>
</dbReference>
<dbReference type="AlphaFoldDB" id="A0A1G2FBY4"/>
<dbReference type="InterPro" id="IPR002125">
    <property type="entry name" value="CMP_dCMP_dom"/>
</dbReference>
<evidence type="ECO:0000256" key="4">
    <source>
        <dbReference type="ARBA" id="ARBA00022833"/>
    </source>
</evidence>
<evidence type="ECO:0000256" key="3">
    <source>
        <dbReference type="ARBA" id="ARBA00022801"/>
    </source>
</evidence>
<accession>A0A1G2FBY4</accession>
<dbReference type="EMBL" id="MHMY01000009">
    <property type="protein sequence ID" value="OGZ35596.1"/>
    <property type="molecule type" value="Genomic_DNA"/>
</dbReference>
<dbReference type="GO" id="GO:0008270">
    <property type="term" value="F:zinc ion binding"/>
    <property type="evidence" value="ECO:0007669"/>
    <property type="project" value="InterPro"/>
</dbReference>
<gene>
    <name evidence="6" type="ORF">A2815_01925</name>
</gene>
<dbReference type="InterPro" id="IPR016193">
    <property type="entry name" value="Cytidine_deaminase-like"/>
</dbReference>
<feature type="domain" description="CMP/dCMP-type deaminase" evidence="5">
    <location>
        <begin position="135"/>
        <end position="271"/>
    </location>
</feature>
<evidence type="ECO:0000313" key="7">
    <source>
        <dbReference type="Proteomes" id="UP000176974"/>
    </source>
</evidence>
<dbReference type="InterPro" id="IPR015517">
    <property type="entry name" value="dCMP_deaminase-rel"/>
</dbReference>
<dbReference type="GO" id="GO:0004132">
    <property type="term" value="F:dCMP deaminase activity"/>
    <property type="evidence" value="ECO:0007669"/>
    <property type="project" value="TreeGrafter"/>
</dbReference>
<dbReference type="Proteomes" id="UP000176974">
    <property type="component" value="Unassembled WGS sequence"/>
</dbReference>
<dbReference type="PANTHER" id="PTHR11086">
    <property type="entry name" value="DEOXYCYTIDYLATE DEAMINASE-RELATED"/>
    <property type="match status" value="1"/>
</dbReference>
<keyword evidence="2" id="KW-0479">Metal-binding</keyword>
<comment type="similarity">
    <text evidence="1">Belongs to the cytidine and deoxycytidylate deaminase family.</text>
</comment>
<keyword evidence="4" id="KW-0862">Zinc</keyword>
<reference evidence="6 7" key="1">
    <citation type="journal article" date="2016" name="Nat. Commun.">
        <title>Thousands of microbial genomes shed light on interconnected biogeochemical processes in an aquifer system.</title>
        <authorList>
            <person name="Anantharaman K."/>
            <person name="Brown C.T."/>
            <person name="Hug L.A."/>
            <person name="Sharon I."/>
            <person name="Castelle C.J."/>
            <person name="Probst A.J."/>
            <person name="Thomas B.C."/>
            <person name="Singh A."/>
            <person name="Wilkins M.J."/>
            <person name="Karaoz U."/>
            <person name="Brodie E.L."/>
            <person name="Williams K.H."/>
            <person name="Hubbard S.S."/>
            <person name="Banfield J.F."/>
        </authorList>
    </citation>
    <scope>NUCLEOTIDE SEQUENCE [LARGE SCALE GENOMIC DNA]</scope>
</reference>
<proteinExistence type="inferred from homology"/>
<evidence type="ECO:0000256" key="1">
    <source>
        <dbReference type="ARBA" id="ARBA00006576"/>
    </source>
</evidence>
<dbReference type="PANTHER" id="PTHR11086:SF18">
    <property type="entry name" value="DEOXYCYTIDYLATE DEAMINASE"/>
    <property type="match status" value="1"/>
</dbReference>
<dbReference type="Pfam" id="PF00383">
    <property type="entry name" value="dCMP_cyt_deam_1"/>
    <property type="match status" value="1"/>
</dbReference>
<keyword evidence="3" id="KW-0378">Hydrolase</keyword>
<organism evidence="6 7">
    <name type="scientific">Candidatus Portnoybacteria bacterium RIFCSPHIGHO2_01_FULL_40_12b</name>
    <dbReference type="NCBI Taxonomy" id="1801994"/>
    <lineage>
        <taxon>Bacteria</taxon>
        <taxon>Candidatus Portnoyibacteriota</taxon>
    </lineage>
</organism>
<evidence type="ECO:0000259" key="5">
    <source>
        <dbReference type="PROSITE" id="PS51747"/>
    </source>
</evidence>
<name>A0A1G2FBY4_9BACT</name>
<dbReference type="SUPFAM" id="SSF53927">
    <property type="entry name" value="Cytidine deaminase-like"/>
    <property type="match status" value="1"/>
</dbReference>
<evidence type="ECO:0000256" key="2">
    <source>
        <dbReference type="ARBA" id="ARBA00022723"/>
    </source>
</evidence>
<comment type="caution">
    <text evidence="6">The sequence shown here is derived from an EMBL/GenBank/DDBJ whole genome shotgun (WGS) entry which is preliminary data.</text>
</comment>
<protein>
    <recommendedName>
        <fullName evidence="5">CMP/dCMP-type deaminase domain-containing protein</fullName>
    </recommendedName>
</protein>
<dbReference type="PROSITE" id="PS51747">
    <property type="entry name" value="CYT_DCMP_DEAMINASES_2"/>
    <property type="match status" value="1"/>
</dbReference>
<dbReference type="PROSITE" id="PS00903">
    <property type="entry name" value="CYT_DCMP_DEAMINASES_1"/>
    <property type="match status" value="1"/>
</dbReference>